<dbReference type="RefSeq" id="WP_158067779.1">
    <property type="nucleotide sequence ID" value="NZ_CP042829.1"/>
</dbReference>
<protein>
    <submittedName>
        <fullName evidence="2">Flagellar biosynthesis anti-sigma factor FlgM</fullName>
    </submittedName>
</protein>
<accession>A0ABX6C3H5</accession>
<proteinExistence type="predicted"/>
<evidence type="ECO:0000313" key="2">
    <source>
        <dbReference type="EMBL" id="QFG03830.1"/>
    </source>
</evidence>
<reference evidence="2 3" key="1">
    <citation type="submission" date="2019-10" db="EMBL/GenBank/DDBJ databases">
        <title>Thermopilla bonchosmolovskayae gen. nov., sp. nov., a moderately thermophilic Chloroflexi bacterium from a Chukotka hot spring (Arctic, Russia), representing a novel classis Thermopillaia, which include previously uncultivated lineage OLB14.</title>
        <authorList>
            <person name="Kochetkova T.V."/>
            <person name="Zayulina K.S."/>
            <person name="Zhigarkov V.S."/>
            <person name="Minaev N.V."/>
            <person name="Novikov A."/>
            <person name="Toshchakov S.V."/>
            <person name="Elcheninov A.G."/>
            <person name="Kublanov I.V."/>
        </authorList>
    </citation>
    <scope>NUCLEOTIDE SEQUENCE [LARGE SCALE GENOMIC DNA]</scope>
    <source>
        <strain evidence="2 3">3753O</strain>
    </source>
</reference>
<dbReference type="EMBL" id="CP042829">
    <property type="protein sequence ID" value="QFG03830.1"/>
    <property type="molecule type" value="Genomic_DNA"/>
</dbReference>
<keyword evidence="2" id="KW-0282">Flagellum</keyword>
<dbReference type="SUPFAM" id="SSF101498">
    <property type="entry name" value="Anti-sigma factor FlgM"/>
    <property type="match status" value="1"/>
</dbReference>
<dbReference type="Proteomes" id="UP000326331">
    <property type="component" value="Chromosome"/>
</dbReference>
<dbReference type="InterPro" id="IPR031316">
    <property type="entry name" value="FlgM_C"/>
</dbReference>
<sequence>MPDPATSDLPSVIPFDDRTRRVLELRDLVRSGAYRPDPREIARALLAHSRAFPAPEEPEALPGFDPARFIVRPAAPAADAAARRAVS</sequence>
<feature type="domain" description="Anti-sigma-28 factor FlgM C-terminal" evidence="1">
    <location>
        <begin position="13"/>
        <end position="46"/>
    </location>
</feature>
<evidence type="ECO:0000313" key="3">
    <source>
        <dbReference type="Proteomes" id="UP000326331"/>
    </source>
</evidence>
<dbReference type="Pfam" id="PF04316">
    <property type="entry name" value="FlgM"/>
    <property type="match status" value="1"/>
</dbReference>
<keyword evidence="2" id="KW-0966">Cell projection</keyword>
<keyword evidence="2" id="KW-0969">Cilium</keyword>
<evidence type="ECO:0000259" key="1">
    <source>
        <dbReference type="Pfam" id="PF04316"/>
    </source>
</evidence>
<gene>
    <name evidence="2" type="ORF">Tbon_11170</name>
</gene>
<keyword evidence="3" id="KW-1185">Reference proteome</keyword>
<organism evidence="2 3">
    <name type="scientific">Tepidiforma bonchosmolovskayae</name>
    <dbReference type="NCBI Taxonomy" id="2601677"/>
    <lineage>
        <taxon>Bacteria</taxon>
        <taxon>Bacillati</taxon>
        <taxon>Chloroflexota</taxon>
        <taxon>Tepidiformia</taxon>
        <taxon>Tepidiformales</taxon>
        <taxon>Tepidiformaceae</taxon>
        <taxon>Tepidiforma</taxon>
    </lineage>
</organism>
<name>A0ABX6C3H5_9CHLR</name>
<dbReference type="InterPro" id="IPR035890">
    <property type="entry name" value="Anti-sigma-28_factor_FlgM_sf"/>
</dbReference>